<organism evidence="2 3">
    <name type="scientific">Tilletia indica</name>
    <dbReference type="NCBI Taxonomy" id="43049"/>
    <lineage>
        <taxon>Eukaryota</taxon>
        <taxon>Fungi</taxon>
        <taxon>Dikarya</taxon>
        <taxon>Basidiomycota</taxon>
        <taxon>Ustilaginomycotina</taxon>
        <taxon>Exobasidiomycetes</taxon>
        <taxon>Tilletiales</taxon>
        <taxon>Tilletiaceae</taxon>
        <taxon>Tilletia</taxon>
    </lineage>
</organism>
<evidence type="ECO:0000256" key="1">
    <source>
        <dbReference type="SAM" id="MobiDB-lite"/>
    </source>
</evidence>
<dbReference type="Proteomes" id="UP000077521">
    <property type="component" value="Unassembled WGS sequence"/>
</dbReference>
<dbReference type="OrthoDB" id="3355217at2759"/>
<reference evidence="2" key="2">
    <citation type="journal article" date="2019" name="IMA Fungus">
        <title>Genome sequencing and comparison of five Tilletia species to identify candidate genes for the detection of regulated species infecting wheat.</title>
        <authorList>
            <person name="Nguyen H.D.T."/>
            <person name="Sultana T."/>
            <person name="Kesanakurti P."/>
            <person name="Hambleton S."/>
        </authorList>
    </citation>
    <scope>NUCLEOTIDE SEQUENCE</scope>
    <source>
        <strain evidence="2">DAOMC 236416</strain>
    </source>
</reference>
<feature type="region of interest" description="Disordered" evidence="1">
    <location>
        <begin position="142"/>
        <end position="245"/>
    </location>
</feature>
<dbReference type="AlphaFoldDB" id="A0A177TWG1"/>
<feature type="compositionally biased region" description="Low complexity" evidence="1">
    <location>
        <begin position="786"/>
        <end position="799"/>
    </location>
</feature>
<feature type="compositionally biased region" description="Low complexity" evidence="1">
    <location>
        <begin position="152"/>
        <end position="163"/>
    </location>
</feature>
<dbReference type="EMBL" id="LWDF02000161">
    <property type="protein sequence ID" value="KAE8255380.1"/>
    <property type="molecule type" value="Genomic_DNA"/>
</dbReference>
<comment type="caution">
    <text evidence="2">The sequence shown here is derived from an EMBL/GenBank/DDBJ whole genome shotgun (WGS) entry which is preliminary data.</text>
</comment>
<feature type="region of interest" description="Disordered" evidence="1">
    <location>
        <begin position="1"/>
        <end position="63"/>
    </location>
</feature>
<reference evidence="2" key="1">
    <citation type="submission" date="2016-04" db="EMBL/GenBank/DDBJ databases">
        <authorList>
            <person name="Nguyen H.D."/>
            <person name="Samba Siva P."/>
            <person name="Cullis J."/>
            <person name="Levesque C.A."/>
            <person name="Hambleton S."/>
        </authorList>
    </citation>
    <scope>NUCLEOTIDE SEQUENCE</scope>
    <source>
        <strain evidence="2">DAOMC 236416</strain>
    </source>
</reference>
<name>A0A177TWG1_9BASI</name>
<feature type="region of interest" description="Disordered" evidence="1">
    <location>
        <begin position="764"/>
        <end position="818"/>
    </location>
</feature>
<feature type="compositionally biased region" description="Polar residues" evidence="1">
    <location>
        <begin position="707"/>
        <end position="733"/>
    </location>
</feature>
<proteinExistence type="predicted"/>
<evidence type="ECO:0000313" key="3">
    <source>
        <dbReference type="Proteomes" id="UP000077521"/>
    </source>
</evidence>
<dbReference type="PANTHER" id="PTHR48465:SF1">
    <property type="entry name" value="PROTEIN SSUH2 HOMOLOG"/>
    <property type="match status" value="1"/>
</dbReference>
<evidence type="ECO:0000313" key="2">
    <source>
        <dbReference type="EMBL" id="KAE8255380.1"/>
    </source>
</evidence>
<feature type="region of interest" description="Disordered" evidence="1">
    <location>
        <begin position="678"/>
        <end position="733"/>
    </location>
</feature>
<dbReference type="PANTHER" id="PTHR48465">
    <property type="entry name" value="PROTEIN SSUH2 HOMOLOG"/>
    <property type="match status" value="1"/>
</dbReference>
<accession>A0A177TWG1</accession>
<feature type="compositionally biased region" description="Polar residues" evidence="1">
    <location>
        <begin position="22"/>
        <end position="36"/>
    </location>
</feature>
<gene>
    <name evidence="2" type="ORF">A4X13_0g3058</name>
</gene>
<dbReference type="InterPro" id="IPR052789">
    <property type="entry name" value="SSUH2_homolog"/>
</dbReference>
<feature type="compositionally biased region" description="Low complexity" evidence="1">
    <location>
        <begin position="764"/>
        <end position="776"/>
    </location>
</feature>
<dbReference type="SUPFAM" id="SSF48695">
    <property type="entry name" value="Multiheme cytochromes"/>
    <property type="match status" value="1"/>
</dbReference>
<dbReference type="InterPro" id="IPR036280">
    <property type="entry name" value="Multihaem_cyt_sf"/>
</dbReference>
<feature type="compositionally biased region" description="Polar residues" evidence="1">
    <location>
        <begin position="685"/>
        <end position="699"/>
    </location>
</feature>
<feature type="compositionally biased region" description="Basic residues" evidence="1">
    <location>
        <begin position="49"/>
        <end position="61"/>
    </location>
</feature>
<sequence>MYAEPQQQGYLPPRSFRAQHYRSGSLTMQAPSSPNDPSYLRDQYEHQKHEQHHLQQHHHQPQVHITQDPVIMGTHEITEGWAALHIKDLDQRLEKISSPADLTASRRPILDNAYDSPASNFTNSPMATPQLVYSSNQIDLLTPGSHRADNLSSSGGSVSSGDSPKTPRSDSSFDQEHRFPVGTPAHPSPPITYEPKTYEQQQQYQQHYQQFQQEQVHHKQQQAQQHEYQHESQNQYHQQEEVKHSVPQVHQYDGQHLHQPQQAQLDHISHHDDGEGYFSSELQDQITELQSAQQYGSYEAGDRTSRASSVFEELSSRLRPDDVAFTCVDIPVPELSMRDIRTDLIKKFPFLVQPPEPYVKPRKPGAPPPALEPKARVAGVEEQAARERSLVLNLEKEDVRSVIKAQIVLESRKGQFRKIGKAQEGAAIQPLPVMPSPWLLPIDVSTILAGGKRKNKKTFQLPDYQMNADCLACHGNCTETCTGCSGIQADSCFWCEGTGKRRGGKRCEECKGKNVYQCRDCDNAGTVACRDCEGAGTCLVGYVVEVKLRAVELPPIPVSLLRDDRSGEVPETVEAVRECAIEKVCKAAYKLCDDQTTDAVPVVPVMARCFWERSVIRTVSVVRPLNVKWKKGKMTGEDSIDEYTRRAYSNQSIPAELEDPSIAETRYFVVPSDPTATPYEMVSKSRANSRAGTPSQSRRMTPAHTPGQLSPRHSSNNLAGSFRSTSSAMQTALSSPGGYFTNADMVKQQNGLAPAFSYEQSNGSAKSLSKMRSSSMPKIFSRRKSSSGTSSPAAGAFSPVAPPLPRNASAQYLPGVGA</sequence>
<keyword evidence="3" id="KW-1185">Reference proteome</keyword>
<feature type="compositionally biased region" description="Low complexity" evidence="1">
    <location>
        <begin position="198"/>
        <end position="214"/>
    </location>
</feature>
<protein>
    <submittedName>
        <fullName evidence="2">Uncharacterized protein</fullName>
    </submittedName>
</protein>